<keyword evidence="1" id="KW-1133">Transmembrane helix</keyword>
<gene>
    <name evidence="2" type="ORF">BCHO_1303</name>
</gene>
<proteinExistence type="predicted"/>
<dbReference type="EMBL" id="JGYU01000009">
    <property type="protein sequence ID" value="KFI56821.1"/>
    <property type="molecule type" value="Genomic_DNA"/>
</dbReference>
<organism evidence="2 3">
    <name type="scientific">Bifidobacterium choerinum</name>
    <dbReference type="NCBI Taxonomy" id="35760"/>
    <lineage>
        <taxon>Bacteria</taxon>
        <taxon>Bacillati</taxon>
        <taxon>Actinomycetota</taxon>
        <taxon>Actinomycetes</taxon>
        <taxon>Bifidobacteriales</taxon>
        <taxon>Bifidobacteriaceae</taxon>
        <taxon>Bifidobacterium</taxon>
    </lineage>
</organism>
<feature type="transmembrane region" description="Helical" evidence="1">
    <location>
        <begin position="47"/>
        <end position="65"/>
    </location>
</feature>
<reference evidence="2 3" key="1">
    <citation type="submission" date="2014-03" db="EMBL/GenBank/DDBJ databases">
        <title>Genomics of Bifidobacteria.</title>
        <authorList>
            <person name="Ventura M."/>
            <person name="Milani C."/>
            <person name="Lugli G.A."/>
        </authorList>
    </citation>
    <scope>NUCLEOTIDE SEQUENCE [LARGE SCALE GENOMIC DNA]</scope>
    <source>
        <strain evidence="2 3">LMG 10510</strain>
    </source>
</reference>
<keyword evidence="3" id="KW-1185">Reference proteome</keyword>
<feature type="transmembrane region" description="Helical" evidence="1">
    <location>
        <begin position="101"/>
        <end position="119"/>
    </location>
</feature>
<protein>
    <submittedName>
        <fullName evidence="2">Uncharacterized protein</fullName>
    </submittedName>
</protein>
<dbReference type="AlphaFoldDB" id="A0A087ADH1"/>
<accession>A0A087ADH1</accession>
<comment type="caution">
    <text evidence="2">The sequence shown here is derived from an EMBL/GenBank/DDBJ whole genome shotgun (WGS) entry which is preliminary data.</text>
</comment>
<dbReference type="Proteomes" id="UP000028995">
    <property type="component" value="Unassembled WGS sequence"/>
</dbReference>
<evidence type="ECO:0000256" key="1">
    <source>
        <dbReference type="SAM" id="Phobius"/>
    </source>
</evidence>
<evidence type="ECO:0000313" key="2">
    <source>
        <dbReference type="EMBL" id="KFI56821.1"/>
    </source>
</evidence>
<evidence type="ECO:0000313" key="3">
    <source>
        <dbReference type="Proteomes" id="UP000028995"/>
    </source>
</evidence>
<dbReference type="STRING" id="35760.BCHO_1303"/>
<feature type="transmembrane region" description="Helical" evidence="1">
    <location>
        <begin position="21"/>
        <end position="41"/>
    </location>
</feature>
<name>A0A087ADH1_9BIFI</name>
<sequence>MMRPTDRPTPLTPSPQQNEQIPIPLLIVCCGFATCLAGELGSHSSGHTVYAIVYLAGLVACLTTLTYQCWRADRKSLAMLLPALLLPLCIVLWRNCDLTRMLLWLYYAAWCMWTAYRSAKRSNSD</sequence>
<feature type="transmembrane region" description="Helical" evidence="1">
    <location>
        <begin position="77"/>
        <end position="95"/>
    </location>
</feature>
<keyword evidence="1" id="KW-0472">Membrane</keyword>
<keyword evidence="1" id="KW-0812">Transmembrane</keyword>